<dbReference type="RefSeq" id="XP_041136367.1">
    <property type="nucleotide sequence ID" value="XM_041282528.1"/>
</dbReference>
<accession>A0A871R507</accession>
<feature type="compositionally biased region" description="Basic and acidic residues" evidence="1">
    <location>
        <begin position="590"/>
        <end position="604"/>
    </location>
</feature>
<feature type="compositionally biased region" description="Acidic residues" evidence="1">
    <location>
        <begin position="608"/>
        <end position="617"/>
    </location>
</feature>
<gene>
    <name evidence="2" type="ORF">BRETT_004029</name>
</gene>
<protein>
    <recommendedName>
        <fullName evidence="4">FHA domain-containing protein</fullName>
    </recommendedName>
</protein>
<proteinExistence type="predicted"/>
<evidence type="ECO:0008006" key="4">
    <source>
        <dbReference type="Google" id="ProtNLM"/>
    </source>
</evidence>
<organism evidence="2 3">
    <name type="scientific">Dekkera bruxellensis</name>
    <name type="common">Brettanomyces custersii</name>
    <dbReference type="NCBI Taxonomy" id="5007"/>
    <lineage>
        <taxon>Eukaryota</taxon>
        <taxon>Fungi</taxon>
        <taxon>Dikarya</taxon>
        <taxon>Ascomycota</taxon>
        <taxon>Saccharomycotina</taxon>
        <taxon>Pichiomycetes</taxon>
        <taxon>Pichiales</taxon>
        <taxon>Pichiaceae</taxon>
        <taxon>Brettanomyces</taxon>
    </lineage>
</organism>
<feature type="region of interest" description="Disordered" evidence="1">
    <location>
        <begin position="322"/>
        <end position="359"/>
    </location>
</feature>
<dbReference type="OrthoDB" id="3996665at2759"/>
<dbReference type="KEGG" id="bbrx:BRETT_004029"/>
<name>A0A871R507_DEKBR</name>
<dbReference type="Proteomes" id="UP000663131">
    <property type="component" value="Chromosome 6"/>
</dbReference>
<feature type="region of interest" description="Disordered" evidence="1">
    <location>
        <begin position="566"/>
        <end position="642"/>
    </location>
</feature>
<evidence type="ECO:0000256" key="1">
    <source>
        <dbReference type="SAM" id="MobiDB-lite"/>
    </source>
</evidence>
<evidence type="ECO:0000313" key="2">
    <source>
        <dbReference type="EMBL" id="QOU19874.1"/>
    </source>
</evidence>
<reference evidence="2" key="1">
    <citation type="submission" date="2020-10" db="EMBL/GenBank/DDBJ databases">
        <authorList>
            <person name="Palmer J.M."/>
        </authorList>
    </citation>
    <scope>NUCLEOTIDE SEQUENCE</scope>
    <source>
        <strain evidence="2">UCD 2041</strain>
    </source>
</reference>
<feature type="compositionally biased region" description="Acidic residues" evidence="1">
    <location>
        <begin position="566"/>
        <end position="577"/>
    </location>
</feature>
<dbReference type="EMBL" id="CP063134">
    <property type="protein sequence ID" value="QOU19874.1"/>
    <property type="molecule type" value="Genomic_DNA"/>
</dbReference>
<dbReference type="InterPro" id="IPR008984">
    <property type="entry name" value="SMAD_FHA_dom_sf"/>
</dbReference>
<dbReference type="GeneID" id="64575952"/>
<feature type="compositionally biased region" description="Basic and acidic residues" evidence="1">
    <location>
        <begin position="340"/>
        <end position="359"/>
    </location>
</feature>
<evidence type="ECO:0000313" key="3">
    <source>
        <dbReference type="Proteomes" id="UP000663131"/>
    </source>
</evidence>
<dbReference type="SUPFAM" id="SSF49879">
    <property type="entry name" value="SMAD/FHA domain"/>
    <property type="match status" value="1"/>
</dbReference>
<sequence length="642" mass="73870">MWILEYPNNDFPDDKRKTSHLLVESTPYVIGRSVHAQFHTDKKRISKIQFVISFDNHSLIVDNRGKGKFNLNGEYIPNGKCFKFQPKIKAVRNLQFSFRPEPFEFIIRYEPFVINDDQCVQKLKAQGYPAECSVDSLKISHYLVSSSSTFKDLAEICKSRDDPLIFITQRFIDALILHAKDIWADFVTWWPREKVLDIYCFEDDVTETFAGVSNLHFIRIERGKVADLPKNALLWCKSVMIGGKTFQGLAVNENSIVLDSIKWNAGQFDDADTVKQPARTISVDTKKSKRRKLDTHLTFSNLPTMANFGGDDDFEVIKTQESQHIETEAPKTFIEDSQSEEDKNKDEENNNAEKDLQPKKTEYLEVDMDQFASSKDVSGLDLTDNNKKTINDNSQDDSDSLLRVFQKAKATKVEQAKKDNELLDSLDKTDPLLAKVRKIKLTEFKGPTGPKRYNSAIHGLFGNSRWSNRIDYSKFRKISFTESNPITDSTVKGIRMKKASYNSDGLVNGGQVTNRGQDEMMDFNSGIKELDKEFQSQTRKRSSVINRWSKRRATKARPSNLFVVDDESDEDVVDDREEPAFFSRTSTQRKNADFRGRIDDRQHNLDLTMDEDFEDENNNAGKANEEEDDEDDIPTFRRRSEK</sequence>
<reference evidence="2" key="2">
    <citation type="journal article" name="BMC Genomics">
        <title>New genome assemblies reveal patterns of domestication and adaptation across Brettanomyces (Dekkera) species.</title>
        <authorList>
            <person name="Roach M.J."/>
            <person name="Borneman A.R."/>
        </authorList>
    </citation>
    <scope>NUCLEOTIDE SEQUENCE</scope>
    <source>
        <strain evidence="2">UCD 2041</strain>
    </source>
</reference>
<feature type="region of interest" description="Disordered" evidence="1">
    <location>
        <begin position="376"/>
        <end position="397"/>
    </location>
</feature>
<dbReference type="AlphaFoldDB" id="A0A871R507"/>